<dbReference type="InterPro" id="IPR036188">
    <property type="entry name" value="FAD/NAD-bd_sf"/>
</dbReference>
<gene>
    <name evidence="2" type="ORF">GCM10022263_16520</name>
</gene>
<dbReference type="Gene3D" id="3.30.9.10">
    <property type="entry name" value="D-Amino Acid Oxidase, subunit A, domain 2"/>
    <property type="match status" value="1"/>
</dbReference>
<dbReference type="PANTHER" id="PTHR13847:SF281">
    <property type="entry name" value="FAD DEPENDENT OXIDOREDUCTASE DOMAIN-CONTAINING PROTEIN"/>
    <property type="match status" value="1"/>
</dbReference>
<dbReference type="InterPro" id="IPR006076">
    <property type="entry name" value="FAD-dep_OxRdtase"/>
</dbReference>
<organism evidence="2 3">
    <name type="scientific">Nocardioides daeguensis</name>
    <dbReference type="NCBI Taxonomy" id="908359"/>
    <lineage>
        <taxon>Bacteria</taxon>
        <taxon>Bacillati</taxon>
        <taxon>Actinomycetota</taxon>
        <taxon>Actinomycetes</taxon>
        <taxon>Propionibacteriales</taxon>
        <taxon>Nocardioidaceae</taxon>
        <taxon>Nocardioides</taxon>
    </lineage>
</organism>
<dbReference type="Gene3D" id="3.50.50.60">
    <property type="entry name" value="FAD/NAD(P)-binding domain"/>
    <property type="match status" value="1"/>
</dbReference>
<keyword evidence="3" id="KW-1185">Reference proteome</keyword>
<proteinExistence type="predicted"/>
<dbReference type="SUPFAM" id="SSF51905">
    <property type="entry name" value="FAD/NAD(P)-binding domain"/>
    <property type="match status" value="1"/>
</dbReference>
<reference evidence="3" key="1">
    <citation type="journal article" date="2019" name="Int. J. Syst. Evol. Microbiol.">
        <title>The Global Catalogue of Microorganisms (GCM) 10K type strain sequencing project: providing services to taxonomists for standard genome sequencing and annotation.</title>
        <authorList>
            <consortium name="The Broad Institute Genomics Platform"/>
            <consortium name="The Broad Institute Genome Sequencing Center for Infectious Disease"/>
            <person name="Wu L."/>
            <person name="Ma J."/>
        </authorList>
    </citation>
    <scope>NUCLEOTIDE SEQUENCE [LARGE SCALE GENOMIC DNA]</scope>
    <source>
        <strain evidence="3">JCM 17460</strain>
    </source>
</reference>
<name>A0ABP6V7P7_9ACTN</name>
<dbReference type="Proteomes" id="UP001500301">
    <property type="component" value="Unassembled WGS sequence"/>
</dbReference>
<accession>A0ABP6V7P7</accession>
<dbReference type="PANTHER" id="PTHR13847">
    <property type="entry name" value="SARCOSINE DEHYDROGENASE-RELATED"/>
    <property type="match status" value="1"/>
</dbReference>
<evidence type="ECO:0000313" key="3">
    <source>
        <dbReference type="Proteomes" id="UP001500301"/>
    </source>
</evidence>
<feature type="domain" description="FAD dependent oxidoreductase" evidence="1">
    <location>
        <begin position="82"/>
        <end position="437"/>
    </location>
</feature>
<evidence type="ECO:0000313" key="2">
    <source>
        <dbReference type="EMBL" id="GAA3528633.1"/>
    </source>
</evidence>
<dbReference type="EMBL" id="BAABBB010000009">
    <property type="protein sequence ID" value="GAA3528633.1"/>
    <property type="molecule type" value="Genomic_DNA"/>
</dbReference>
<dbReference type="Pfam" id="PF01266">
    <property type="entry name" value="DAO"/>
    <property type="match status" value="1"/>
</dbReference>
<comment type="caution">
    <text evidence="2">The sequence shown here is derived from an EMBL/GenBank/DDBJ whole genome shotgun (WGS) entry which is preliminary data.</text>
</comment>
<evidence type="ECO:0000259" key="1">
    <source>
        <dbReference type="Pfam" id="PF01266"/>
    </source>
</evidence>
<protein>
    <submittedName>
        <fullName evidence="2">FAD-dependent oxidoreductase</fullName>
    </submittedName>
</protein>
<sequence>MGATMCNVADRTRDSASLAVGSAVREGGGVTATISGTVFSRTPTDRAAVDHALVGVRDACFWIDDLGEVPVRPPLRRAIETDLLVVGGGYTGLWTAVRAQQREPGRRVVLIEAERIGWAASGRNGGFCAASITHGEENGRSRWPGQYDELERLGIANLDAIEASVEQYAMDCDYERTGELDVAIEPHQVADLRASGADVLEADEVRALLDSPTYLAGVLDPDVAMVHPAKLARELARVAAELGVEIFEGTRATGISGAGKRGPVTVTTTAGTISARRVALATNVFPSLLARYRMHTVPVYDYALMTEPLNADQLASIGWEGRQGVGDLANQFHYYRISRDNRILWGGYDAIYHYGRKVSPAYEHRPTTYRRLAEHFLTTFPQLEGLRFSHQWAGAIDTSTRFCAFHGRAMNGRVAHTAGFTGLGVGASRFAAEVMLDRLAGLDTERTRLDMVRRMPVPFPPEPIASIGIQATRRALDRADHRGGRRNAWLRTLDKLGLGFDS</sequence>